<proteinExistence type="predicted"/>
<reference evidence="2" key="1">
    <citation type="journal article" date="2022" name="Nat. Commun.">
        <title>Chromosome evolution and the genetic basis of agronomically important traits in greater yam.</title>
        <authorList>
            <person name="Bredeson J.V."/>
            <person name="Lyons J.B."/>
            <person name="Oniyinde I.O."/>
            <person name="Okereke N.R."/>
            <person name="Kolade O."/>
            <person name="Nnabue I."/>
            <person name="Nwadili C.O."/>
            <person name="Hribova E."/>
            <person name="Parker M."/>
            <person name="Nwogha J."/>
            <person name="Shu S."/>
            <person name="Carlson J."/>
            <person name="Kariba R."/>
            <person name="Muthemba S."/>
            <person name="Knop K."/>
            <person name="Barton G.J."/>
            <person name="Sherwood A.V."/>
            <person name="Lopez-Montes A."/>
            <person name="Asiedu R."/>
            <person name="Jamnadass R."/>
            <person name="Muchugi A."/>
            <person name="Goodstein D."/>
            <person name="Egesi C.N."/>
            <person name="Featherston J."/>
            <person name="Asfaw A."/>
            <person name="Simpson G.G."/>
            <person name="Dolezel J."/>
            <person name="Hendre P.S."/>
            <person name="Van Deynze A."/>
            <person name="Kumar P.L."/>
            <person name="Obidiegwu J.E."/>
            <person name="Bhattacharjee R."/>
            <person name="Rokhsar D.S."/>
        </authorList>
    </citation>
    <scope>NUCLEOTIDE SEQUENCE [LARGE SCALE GENOMIC DNA]</scope>
    <source>
        <strain evidence="2">cv. TDa95/00328</strain>
    </source>
</reference>
<name>A0ACB7U708_DIOAL</name>
<dbReference type="EMBL" id="CM037028">
    <property type="protein sequence ID" value="KAH7656068.1"/>
    <property type="molecule type" value="Genomic_DNA"/>
</dbReference>
<keyword evidence="1" id="KW-0723">Serine/threonine-protein kinase</keyword>
<dbReference type="EC" id="2.7.10.1" evidence="1"/>
<dbReference type="Proteomes" id="UP000827976">
    <property type="component" value="Chromosome 18"/>
</dbReference>
<protein>
    <submittedName>
        <fullName evidence="1">Non-specific serine/threonine protein kinase protein</fullName>
        <ecNumber evidence="1">2.7.10.1</ecNumber>
        <ecNumber evidence="1">2.7.11.1</ecNumber>
    </submittedName>
</protein>
<keyword evidence="1" id="KW-0808">Transferase</keyword>
<gene>
    <name evidence="1" type="ORF">IHE45_18G054300</name>
</gene>
<accession>A0ACB7U708</accession>
<dbReference type="EC" id="2.7.11.1" evidence="1"/>
<sequence>MAHLLLLILLLFSPSPATAGTAAPADAQAMRTLAASFGSGADKLGWSSTLDPCDWPRVSCDGSRVSAIQVGNRSLSGSLPADVFLNLTALTRLELMENNLSGPLPSLAGLSSLQVLLLHNNQFSSVPADFFSGLTSLLSVVIDNNPFVGWTIPPAITDASGLVNFSANSANITGSVPTFFAIDFPSLNHLGLAYNFLSGPIPQSFASAPIRSLWLNNQKGTGRLSGPIDLIQNMTSLVQLWLQSNSFSGPIPDVSSLVNLQDLQLRDNQLTGIVPISLTSLKSLTTITLTNNLLQGPVPVFPKNVATVDVNPKTESFCLDEPGECDARVNVLLSIMKDFGYPVRFAENWKGNDPCNGWMGINCLAGNITVVNFKNMDLEGTISPDFASLPSLQKLLLANNNISGTIPSSLTNLAMLSLLDVSNNALWGVVPKFDSRVFVNTMGNVNIGKDVPSPPAGSNPAPPQKGSPGGNGEPSSSSSVGVIVGSVCGSIGGFALIGVLAFCYFKKRKTRCGRVQYPSTTVVHPRHSGSGSDMLKISITDSGLNSESGNMSHTSSGTGDLHVVEAGNMVISIQVLRNVTNNFSEENVLGRGGFGTVYKGELHDGTKIAVKRMESGVIGSHGLSEFKSEIAVLTKVRHRHLVSLLGYCLDGNEKILVYEYMPQGTLSEHLFNWNTSGLRPLEWKQRLTIALDVARGVEYLHSLAHKSFIHRDLKPSNILLGDDMRAKVADFGLVRLAPDGTCASVATRLAGTFGYLAPECAVTGRITTKTDVFSFGAILMELITGRKALDESQPEEKRHLVTWFRNLQSNEDKLWNAIDPAIDLDMGTFPSVLKIAELAFHCCANKPHQRPDMSHVVTVLSSLTEIWKPADRPDAYYDDICGIDLQTPLPQVIMKWKASGDSGSLMDGASSSFLSSADVTQTSITTRPTGFAESFTSSDGR</sequence>
<evidence type="ECO:0000313" key="1">
    <source>
        <dbReference type="EMBL" id="KAH7656068.1"/>
    </source>
</evidence>
<organism evidence="1 2">
    <name type="scientific">Dioscorea alata</name>
    <name type="common">Purple yam</name>
    <dbReference type="NCBI Taxonomy" id="55571"/>
    <lineage>
        <taxon>Eukaryota</taxon>
        <taxon>Viridiplantae</taxon>
        <taxon>Streptophyta</taxon>
        <taxon>Embryophyta</taxon>
        <taxon>Tracheophyta</taxon>
        <taxon>Spermatophyta</taxon>
        <taxon>Magnoliopsida</taxon>
        <taxon>Liliopsida</taxon>
        <taxon>Dioscoreales</taxon>
        <taxon>Dioscoreaceae</taxon>
        <taxon>Dioscorea</taxon>
    </lineage>
</organism>
<comment type="caution">
    <text evidence="1">The sequence shown here is derived from an EMBL/GenBank/DDBJ whole genome shotgun (WGS) entry which is preliminary data.</text>
</comment>
<evidence type="ECO:0000313" key="2">
    <source>
        <dbReference type="Proteomes" id="UP000827976"/>
    </source>
</evidence>
<keyword evidence="2" id="KW-1185">Reference proteome</keyword>
<keyword evidence="1" id="KW-0418">Kinase</keyword>